<dbReference type="EMBL" id="CP110226">
    <property type="protein sequence ID" value="UZD23804.1"/>
    <property type="molecule type" value="Genomic_DNA"/>
</dbReference>
<protein>
    <submittedName>
        <fullName evidence="1">Uncharacterized protein</fullName>
    </submittedName>
</protein>
<proteinExistence type="predicted"/>
<dbReference type="RefSeq" id="WP_264810450.1">
    <property type="nucleotide sequence ID" value="NZ_CP110226.1"/>
</dbReference>
<organism evidence="1 2">
    <name type="scientific">Algoriphagus halophytocola</name>
    <dbReference type="NCBI Taxonomy" id="2991499"/>
    <lineage>
        <taxon>Bacteria</taxon>
        <taxon>Pseudomonadati</taxon>
        <taxon>Bacteroidota</taxon>
        <taxon>Cytophagia</taxon>
        <taxon>Cytophagales</taxon>
        <taxon>Cyclobacteriaceae</taxon>
        <taxon>Algoriphagus</taxon>
    </lineage>
</organism>
<dbReference type="Proteomes" id="UP001163156">
    <property type="component" value="Chromosome"/>
</dbReference>
<keyword evidence="2" id="KW-1185">Reference proteome</keyword>
<sequence>MDIRKDASNQYFSVQPARRPITPAGAGQAEVASILKFNISYAAFASILAEK</sequence>
<gene>
    <name evidence="1" type="ORF">OM944_04760</name>
</gene>
<name>A0ABY6MLF3_9BACT</name>
<reference evidence="1" key="1">
    <citation type="submission" date="2022-10" db="EMBL/GenBank/DDBJ databases">
        <title>Algoriphagus sp. a novel bacteria isolate from halophytes salicornia europaea.</title>
        <authorList>
            <person name="Peng Y."/>
            <person name="Jiang L."/>
            <person name="Lee J."/>
        </authorList>
    </citation>
    <scope>NUCLEOTIDE SEQUENCE</scope>
    <source>
        <strain evidence="1">TR-M5</strain>
    </source>
</reference>
<accession>A0ABY6MLF3</accession>
<evidence type="ECO:0000313" key="1">
    <source>
        <dbReference type="EMBL" id="UZD23804.1"/>
    </source>
</evidence>
<evidence type="ECO:0000313" key="2">
    <source>
        <dbReference type="Proteomes" id="UP001163156"/>
    </source>
</evidence>